<dbReference type="HOGENOM" id="CLU_1340780_0_0_2"/>
<feature type="transmembrane region" description="Helical" evidence="5">
    <location>
        <begin position="179"/>
        <end position="199"/>
    </location>
</feature>
<dbReference type="EMBL" id="CP002051">
    <property type="protein sequence ID" value="ADI31749.1"/>
    <property type="molecule type" value="Genomic_DNA"/>
</dbReference>
<dbReference type="GO" id="GO:0016020">
    <property type="term" value="C:membrane"/>
    <property type="evidence" value="ECO:0007669"/>
    <property type="project" value="UniProtKB-SubCell"/>
</dbReference>
<feature type="transmembrane region" description="Helical" evidence="5">
    <location>
        <begin position="101"/>
        <end position="120"/>
    </location>
</feature>
<comment type="subcellular location">
    <subcellularLocation>
        <location evidence="1">Membrane</location>
    </subcellularLocation>
</comment>
<keyword evidence="8" id="KW-1185">Reference proteome</keyword>
<evidence type="ECO:0000259" key="6">
    <source>
        <dbReference type="PROSITE" id="PS50262"/>
    </source>
</evidence>
<dbReference type="PROSITE" id="PS50262">
    <property type="entry name" value="G_PROTEIN_RECEP_F1_2"/>
    <property type="match status" value="1"/>
</dbReference>
<feature type="transmembrane region" description="Helical" evidence="5">
    <location>
        <begin position="16"/>
        <end position="34"/>
    </location>
</feature>
<dbReference type="GeneID" id="9233913"/>
<dbReference type="InterPro" id="IPR017452">
    <property type="entry name" value="GPCR_Rhodpsn_7TM"/>
</dbReference>
<evidence type="ECO:0000256" key="1">
    <source>
        <dbReference type="ARBA" id="ARBA00004370"/>
    </source>
</evidence>
<accession>D7DC52</accession>
<evidence type="ECO:0000256" key="2">
    <source>
        <dbReference type="ARBA" id="ARBA00022692"/>
    </source>
</evidence>
<evidence type="ECO:0000256" key="5">
    <source>
        <dbReference type="SAM" id="Phobius"/>
    </source>
</evidence>
<keyword evidence="4 5" id="KW-0472">Membrane</keyword>
<feature type="transmembrane region" description="Helical" evidence="5">
    <location>
        <begin position="55"/>
        <end position="81"/>
    </location>
</feature>
<evidence type="ECO:0000256" key="4">
    <source>
        <dbReference type="ARBA" id="ARBA00023136"/>
    </source>
</evidence>
<gene>
    <name evidence="7" type="ordered locus">Shell_0624</name>
</gene>
<reference evidence="7 8" key="2">
    <citation type="journal article" date="2011" name="Stand. Genomic Sci.">
        <title>Complete genome sequence of Staphylothermus hellenicus P8.</title>
        <authorList>
            <person name="Anderson I."/>
            <person name="Wirth R."/>
            <person name="Lucas S."/>
            <person name="Copeland A."/>
            <person name="Lapidus A."/>
            <person name="Cheng J.F."/>
            <person name="Goodwin L."/>
            <person name="Pitluck S."/>
            <person name="Davenport K."/>
            <person name="Detter J.C."/>
            <person name="Han C."/>
            <person name="Tapia R."/>
            <person name="Land M."/>
            <person name="Hauser L."/>
            <person name="Pati A."/>
            <person name="Mikhailova N."/>
            <person name="Woyke T."/>
            <person name="Klenk H.P."/>
            <person name="Kyrpides N."/>
            <person name="Ivanova N."/>
        </authorList>
    </citation>
    <scope>NUCLEOTIDE SEQUENCE [LARGE SCALE GENOMIC DNA]</scope>
    <source>
        <strain evidence="8">DSM 12710 / JCM 10830 / BK20S6-10-b1 / P8</strain>
    </source>
</reference>
<dbReference type="Proteomes" id="UP000002573">
    <property type="component" value="Chromosome"/>
</dbReference>
<evidence type="ECO:0000313" key="7">
    <source>
        <dbReference type="EMBL" id="ADI31749.1"/>
    </source>
</evidence>
<feature type="domain" description="G-protein coupled receptors family 1 profile" evidence="6">
    <location>
        <begin position="1"/>
        <end position="121"/>
    </location>
</feature>
<organism evidence="7 8">
    <name type="scientific">Staphylothermus hellenicus (strain DSM 12710 / JCM 10830 / BK20S6-10-b1 / P8)</name>
    <dbReference type="NCBI Taxonomy" id="591019"/>
    <lineage>
        <taxon>Archaea</taxon>
        <taxon>Thermoproteota</taxon>
        <taxon>Thermoprotei</taxon>
        <taxon>Desulfurococcales</taxon>
        <taxon>Desulfurococcaceae</taxon>
        <taxon>Staphylothermus</taxon>
    </lineage>
</organism>
<keyword evidence="2 5" id="KW-0812">Transmembrane</keyword>
<dbReference type="STRING" id="591019.Shell_0624"/>
<sequence>MYVLLSPIAFSRKSDFFIVYLLLAASITTMLYTYQWEIRLDRTMDLLPLSRVRRFFIRLLLIFILLYLPIVLATLLVYFIWLPNLIIGNPVLFFNVYSMELLYYVCIVLVIISFSLLPAVFVPRTSLALPTAALPGIIIYMEVFQSLLGFDFKRYLTEYDPYTHLNDPWLNTVPSPFDLLYIVAIFFIITTLLSLFTYIRRENP</sequence>
<keyword evidence="3 5" id="KW-1133">Transmembrane helix</keyword>
<name>D7DC52_STAHD</name>
<protein>
    <recommendedName>
        <fullName evidence="6">G-protein coupled receptors family 1 profile domain-containing protein</fullName>
    </recommendedName>
</protein>
<proteinExistence type="predicted"/>
<reference evidence="8" key="1">
    <citation type="submission" date="2010-05" db="EMBL/GenBank/DDBJ databases">
        <title>Complete sequence of Staphylothermus hellenicus DSM 12710.</title>
        <authorList>
            <consortium name="US DOE Joint Genome Institute"/>
            <person name="Lucas S."/>
            <person name="Copeland A."/>
            <person name="Lapidus A."/>
            <person name="Cheng J.-F."/>
            <person name="Bruce D."/>
            <person name="Goodwin L."/>
            <person name="Pitluck S."/>
            <person name="Davenport K."/>
            <person name="Detter J.C."/>
            <person name="Han C."/>
            <person name="Tapia R."/>
            <person name="Larimer F."/>
            <person name="Land M."/>
            <person name="Hauser L."/>
            <person name="Kyrpides N."/>
            <person name="Mikhailova N."/>
            <person name="Anderson I.J."/>
            <person name="Woyke T."/>
        </authorList>
    </citation>
    <scope>NUCLEOTIDE SEQUENCE [LARGE SCALE GENOMIC DNA]</scope>
    <source>
        <strain evidence="8">DSM 12710 / JCM 10830 / BK20S6-10-b1 / P8</strain>
    </source>
</reference>
<dbReference type="AlphaFoldDB" id="D7DC52"/>
<dbReference type="RefSeq" id="WP_013142947.1">
    <property type="nucleotide sequence ID" value="NC_014205.1"/>
</dbReference>
<feature type="transmembrane region" description="Helical" evidence="5">
    <location>
        <begin position="127"/>
        <end position="148"/>
    </location>
</feature>
<dbReference type="KEGG" id="shc:Shell_0624"/>
<evidence type="ECO:0000256" key="3">
    <source>
        <dbReference type="ARBA" id="ARBA00022989"/>
    </source>
</evidence>
<evidence type="ECO:0000313" key="8">
    <source>
        <dbReference type="Proteomes" id="UP000002573"/>
    </source>
</evidence>